<evidence type="ECO:0000313" key="3">
    <source>
        <dbReference type="Proteomes" id="UP000271098"/>
    </source>
</evidence>
<dbReference type="PROSITE" id="PS50106">
    <property type="entry name" value="PDZ"/>
    <property type="match status" value="1"/>
</dbReference>
<proteinExistence type="predicted"/>
<keyword evidence="3" id="KW-1185">Reference proteome</keyword>
<dbReference type="EMBL" id="UYRT01082493">
    <property type="protein sequence ID" value="VDN26065.1"/>
    <property type="molecule type" value="Genomic_DNA"/>
</dbReference>
<organism evidence="4">
    <name type="scientific">Gongylonema pulchrum</name>
    <dbReference type="NCBI Taxonomy" id="637853"/>
    <lineage>
        <taxon>Eukaryota</taxon>
        <taxon>Metazoa</taxon>
        <taxon>Ecdysozoa</taxon>
        <taxon>Nematoda</taxon>
        <taxon>Chromadorea</taxon>
        <taxon>Rhabditida</taxon>
        <taxon>Spirurina</taxon>
        <taxon>Spiruromorpha</taxon>
        <taxon>Spiruroidea</taxon>
        <taxon>Gongylonematidae</taxon>
        <taxon>Gongylonema</taxon>
    </lineage>
</organism>
<name>A0A183E3D4_9BILA</name>
<dbReference type="OrthoDB" id="42382at2759"/>
<dbReference type="SUPFAM" id="SSF50156">
    <property type="entry name" value="PDZ domain-like"/>
    <property type="match status" value="1"/>
</dbReference>
<reference evidence="4" key="1">
    <citation type="submission" date="2016-06" db="UniProtKB">
        <authorList>
            <consortium name="WormBaseParasite"/>
        </authorList>
    </citation>
    <scope>IDENTIFICATION</scope>
</reference>
<dbReference type="WBParaSite" id="GPUH_0001549601-mRNA-1">
    <property type="protein sequence ID" value="GPUH_0001549601-mRNA-1"/>
    <property type="gene ID" value="GPUH_0001549601"/>
</dbReference>
<dbReference type="PANTHER" id="PTHR11324:SF16">
    <property type="entry name" value="PDZ DOMAIN-CONTAINING PROTEIN 2"/>
    <property type="match status" value="1"/>
</dbReference>
<accession>A0A183E3D4</accession>
<dbReference type="Gene3D" id="2.30.42.10">
    <property type="match status" value="1"/>
</dbReference>
<dbReference type="Pfam" id="PF00595">
    <property type="entry name" value="PDZ"/>
    <property type="match status" value="1"/>
</dbReference>
<evidence type="ECO:0000313" key="4">
    <source>
        <dbReference type="WBParaSite" id="GPUH_0001549601-mRNA-1"/>
    </source>
</evidence>
<evidence type="ECO:0000259" key="1">
    <source>
        <dbReference type="PROSITE" id="PS50106"/>
    </source>
</evidence>
<dbReference type="InterPro" id="IPR036034">
    <property type="entry name" value="PDZ_sf"/>
</dbReference>
<dbReference type="Proteomes" id="UP000271098">
    <property type="component" value="Unassembled WGS sequence"/>
</dbReference>
<gene>
    <name evidence="2" type="ORF">GPUH_LOCUS15475</name>
</gene>
<feature type="domain" description="PDZ" evidence="1">
    <location>
        <begin position="28"/>
        <end position="113"/>
    </location>
</feature>
<dbReference type="InterPro" id="IPR001478">
    <property type="entry name" value="PDZ"/>
</dbReference>
<dbReference type="SMART" id="SM00228">
    <property type="entry name" value="PDZ"/>
    <property type="match status" value="1"/>
</dbReference>
<evidence type="ECO:0000313" key="2">
    <source>
        <dbReference type="EMBL" id="VDN26065.1"/>
    </source>
</evidence>
<sequence>MQKRLLFLSFWRPTADPAQFSYSQDPEEVQLTKGSLGVGLALDGGRGSVFGDRPIVVKRIFEGGSAARSGRVKVGDQVLAIDGIDVTGMSYLEATKTLRSRPQGPITMIIRSRLL</sequence>
<dbReference type="PANTHER" id="PTHR11324">
    <property type="entry name" value="IL16-RELATED"/>
    <property type="match status" value="1"/>
</dbReference>
<dbReference type="AlphaFoldDB" id="A0A183E3D4"/>
<reference evidence="2 3" key="2">
    <citation type="submission" date="2018-11" db="EMBL/GenBank/DDBJ databases">
        <authorList>
            <consortium name="Pathogen Informatics"/>
        </authorList>
    </citation>
    <scope>NUCLEOTIDE SEQUENCE [LARGE SCALE GENOMIC DNA]</scope>
</reference>
<protein>
    <submittedName>
        <fullName evidence="4">PDZ domain-containing protein</fullName>
    </submittedName>
</protein>